<reference evidence="2" key="1">
    <citation type="journal article" date="2019" name="Int. J. Syst. Evol. Microbiol.">
        <title>The Global Catalogue of Microorganisms (GCM) 10K type strain sequencing project: providing services to taxonomists for standard genome sequencing and annotation.</title>
        <authorList>
            <consortium name="The Broad Institute Genomics Platform"/>
            <consortium name="The Broad Institute Genome Sequencing Center for Infectious Disease"/>
            <person name="Wu L."/>
            <person name="Ma J."/>
        </authorList>
    </citation>
    <scope>NUCLEOTIDE SEQUENCE [LARGE SCALE GENOMIC DNA]</scope>
    <source>
        <strain evidence="2">CCM 7043</strain>
    </source>
</reference>
<comment type="caution">
    <text evidence="1">The sequence shown here is derived from an EMBL/GenBank/DDBJ whole genome shotgun (WGS) entry which is preliminary data.</text>
</comment>
<evidence type="ECO:0000313" key="1">
    <source>
        <dbReference type="EMBL" id="MFD1518898.1"/>
    </source>
</evidence>
<evidence type="ECO:0000313" key="2">
    <source>
        <dbReference type="Proteomes" id="UP001597114"/>
    </source>
</evidence>
<accession>A0ABW4EVN0</accession>
<dbReference type="Proteomes" id="UP001597114">
    <property type="component" value="Unassembled WGS sequence"/>
</dbReference>
<dbReference type="RefSeq" id="WP_344718183.1">
    <property type="nucleotide sequence ID" value="NZ_BAAAUS010000001.1"/>
</dbReference>
<keyword evidence="2" id="KW-1185">Reference proteome</keyword>
<organism evidence="1 2">
    <name type="scientific">Pseudonocardia yunnanensis</name>
    <dbReference type="NCBI Taxonomy" id="58107"/>
    <lineage>
        <taxon>Bacteria</taxon>
        <taxon>Bacillati</taxon>
        <taxon>Actinomycetota</taxon>
        <taxon>Actinomycetes</taxon>
        <taxon>Pseudonocardiales</taxon>
        <taxon>Pseudonocardiaceae</taxon>
        <taxon>Pseudonocardia</taxon>
    </lineage>
</organism>
<protein>
    <submittedName>
        <fullName evidence="1">Uncharacterized protein</fullName>
    </submittedName>
</protein>
<gene>
    <name evidence="1" type="ORF">ACFSJD_15485</name>
</gene>
<proteinExistence type="predicted"/>
<dbReference type="EMBL" id="JBHUCO010000015">
    <property type="protein sequence ID" value="MFD1518898.1"/>
    <property type="molecule type" value="Genomic_DNA"/>
</dbReference>
<name>A0ABW4EVN0_9PSEU</name>
<sequence>MDILNFPELGGEALMEAFKFMLDRLGHALDRRGAKVADDETAVDSPAVLEGEWRPIAPRPEAIEAELGRLRELAGALSVYERNPDRIDPGDSDLRALLGELRHSLELVYGQHITFQGENRARTGVAVEQSVDIVTGRVTGIAGKQVKSGHVIQGSGHVQEGGWLIGIQADTVGE</sequence>